<dbReference type="Pfam" id="PF00557">
    <property type="entry name" value="Peptidase_M24"/>
    <property type="match status" value="1"/>
</dbReference>
<dbReference type="PANTHER" id="PTHR46112:SF3">
    <property type="entry name" value="AMINOPEPTIDASE YPDF"/>
    <property type="match status" value="1"/>
</dbReference>
<dbReference type="SUPFAM" id="SSF53092">
    <property type="entry name" value="Creatinase/prolidase N-terminal domain"/>
    <property type="match status" value="1"/>
</dbReference>
<dbReference type="InterPro" id="IPR001131">
    <property type="entry name" value="Peptidase_M24B_aminopep-P_CS"/>
</dbReference>
<dbReference type="Proteomes" id="UP000000343">
    <property type="component" value="Chromosome"/>
</dbReference>
<dbReference type="eggNOG" id="COG0006">
    <property type="taxonomic scope" value="Bacteria"/>
</dbReference>
<dbReference type="Gene3D" id="3.40.350.10">
    <property type="entry name" value="Creatinase/prolidase N-terminal domain"/>
    <property type="match status" value="1"/>
</dbReference>
<keyword evidence="2 5" id="KW-0479">Metal-binding</keyword>
<dbReference type="Gene3D" id="3.90.230.10">
    <property type="entry name" value="Creatinase/methionine aminopeptidase superfamily"/>
    <property type="match status" value="1"/>
</dbReference>
<dbReference type="InterPro" id="IPR000994">
    <property type="entry name" value="Pept_M24"/>
</dbReference>
<evidence type="ECO:0000256" key="1">
    <source>
        <dbReference type="ARBA" id="ARBA00022670"/>
    </source>
</evidence>
<dbReference type="GO" id="GO:0006508">
    <property type="term" value="P:proteolysis"/>
    <property type="evidence" value="ECO:0007669"/>
    <property type="project" value="UniProtKB-KW"/>
</dbReference>
<evidence type="ECO:0000256" key="5">
    <source>
        <dbReference type="RuleBase" id="RU000590"/>
    </source>
</evidence>
<proteinExistence type="inferred from homology"/>
<dbReference type="GO" id="GO:0008237">
    <property type="term" value="F:metallopeptidase activity"/>
    <property type="evidence" value="ECO:0007669"/>
    <property type="project" value="UniProtKB-KW"/>
</dbReference>
<protein>
    <submittedName>
        <fullName evidence="8">Peptidase M24</fullName>
    </submittedName>
</protein>
<dbReference type="InterPro" id="IPR050659">
    <property type="entry name" value="Peptidase_M24B"/>
</dbReference>
<keyword evidence="3" id="KW-0378">Hydrolase</keyword>
<accession>E8X040</accession>
<name>E8X040_GRATM</name>
<evidence type="ECO:0000256" key="3">
    <source>
        <dbReference type="ARBA" id="ARBA00022801"/>
    </source>
</evidence>
<sequence>MIPTARKRKLAAAIAKSGAEALLVTNLADVRYLSGFTGSNAVIVMRGGRGTLFTDGRYTAQAAAEVDGLKVVIADQPVVPTACAWAVAEGILSCGFDETQTTVAALDGLKAALPAKLRKSFFVAVGPLIAKLREIKDEDEIDRMREAAALGCRLFDECLEHVVAGATEMEVAMALEYMARLNGAERMSFETIIAGGERSALPHGRATTAKIPKRGFVTMDFGVVLNGYCSDMTRTVHMGRAKAGEREAYEAVLAAQEAGVAAVKAGVTAQAVDQAARGVLEGAGLAEWFTHSTGHGVGIEIHEGPRLGKKQEQKLKAGMVVTIEPGVYMPGKFGVRIEDTVLVTVEGCEILTPTTKAWIEL</sequence>
<dbReference type="InterPro" id="IPR036005">
    <property type="entry name" value="Creatinase/aminopeptidase-like"/>
</dbReference>
<dbReference type="EMBL" id="CP002480">
    <property type="protein sequence ID" value="ADW68936.1"/>
    <property type="molecule type" value="Genomic_DNA"/>
</dbReference>
<dbReference type="KEGG" id="acm:AciX9_1890"/>
<evidence type="ECO:0000259" key="7">
    <source>
        <dbReference type="Pfam" id="PF01321"/>
    </source>
</evidence>
<evidence type="ECO:0000259" key="6">
    <source>
        <dbReference type="Pfam" id="PF00557"/>
    </source>
</evidence>
<comment type="similarity">
    <text evidence="5">Belongs to the peptidase M24B family.</text>
</comment>
<dbReference type="PaxDb" id="1198114-AciX9_1890"/>
<keyword evidence="1" id="KW-0645">Protease</keyword>
<dbReference type="SUPFAM" id="SSF55920">
    <property type="entry name" value="Creatinase/aminopeptidase"/>
    <property type="match status" value="1"/>
</dbReference>
<dbReference type="CDD" id="cd01092">
    <property type="entry name" value="APP-like"/>
    <property type="match status" value="1"/>
</dbReference>
<feature type="domain" description="Peptidase M24" evidence="6">
    <location>
        <begin position="143"/>
        <end position="344"/>
    </location>
</feature>
<dbReference type="GO" id="GO:0046872">
    <property type="term" value="F:metal ion binding"/>
    <property type="evidence" value="ECO:0007669"/>
    <property type="project" value="UniProtKB-KW"/>
</dbReference>
<dbReference type="InterPro" id="IPR000587">
    <property type="entry name" value="Creatinase_N"/>
</dbReference>
<dbReference type="RefSeq" id="WP_013580255.1">
    <property type="nucleotide sequence ID" value="NC_015064.1"/>
</dbReference>
<dbReference type="STRING" id="1198114.AciX9_1890"/>
<evidence type="ECO:0000256" key="4">
    <source>
        <dbReference type="ARBA" id="ARBA00023049"/>
    </source>
</evidence>
<evidence type="ECO:0000313" key="8">
    <source>
        <dbReference type="EMBL" id="ADW68936.1"/>
    </source>
</evidence>
<dbReference type="PANTHER" id="PTHR46112">
    <property type="entry name" value="AMINOPEPTIDASE"/>
    <property type="match status" value="1"/>
</dbReference>
<evidence type="ECO:0000256" key="2">
    <source>
        <dbReference type="ARBA" id="ARBA00022723"/>
    </source>
</evidence>
<dbReference type="OrthoDB" id="9806388at2"/>
<gene>
    <name evidence="8" type="ordered locus">AciX9_1890</name>
</gene>
<organism evidence="9">
    <name type="scientific">Granulicella tundricola (strain ATCC BAA-1859 / DSM 23138 / MP5ACTX9)</name>
    <dbReference type="NCBI Taxonomy" id="1198114"/>
    <lineage>
        <taxon>Bacteria</taxon>
        <taxon>Pseudomonadati</taxon>
        <taxon>Acidobacteriota</taxon>
        <taxon>Terriglobia</taxon>
        <taxon>Terriglobales</taxon>
        <taxon>Acidobacteriaceae</taxon>
        <taxon>Granulicella</taxon>
    </lineage>
</organism>
<dbReference type="AlphaFoldDB" id="E8X040"/>
<keyword evidence="9" id="KW-1185">Reference proteome</keyword>
<dbReference type="Pfam" id="PF01321">
    <property type="entry name" value="Creatinase_N"/>
    <property type="match status" value="1"/>
</dbReference>
<dbReference type="HOGENOM" id="CLU_017266_4_0_0"/>
<dbReference type="PROSITE" id="PS00491">
    <property type="entry name" value="PROLINE_PEPTIDASE"/>
    <property type="match status" value="1"/>
</dbReference>
<dbReference type="InterPro" id="IPR029149">
    <property type="entry name" value="Creatin/AminoP/Spt16_N"/>
</dbReference>
<keyword evidence="4" id="KW-0482">Metalloprotease</keyword>
<feature type="domain" description="Creatinase N-terminal" evidence="7">
    <location>
        <begin position="6"/>
        <end position="135"/>
    </location>
</feature>
<evidence type="ECO:0000313" key="9">
    <source>
        <dbReference type="Proteomes" id="UP000000343"/>
    </source>
</evidence>
<reference evidence="9" key="1">
    <citation type="submission" date="2011-01" db="EMBL/GenBank/DDBJ databases">
        <title>Complete sequence of chromosome of Acidobacterium sp. MP5ACTX9.</title>
        <authorList>
            <consortium name="US DOE Joint Genome Institute"/>
            <person name="Lucas S."/>
            <person name="Copeland A."/>
            <person name="Lapidus A."/>
            <person name="Cheng J.-F."/>
            <person name="Goodwin L."/>
            <person name="Pitluck S."/>
            <person name="Teshima H."/>
            <person name="Detter J.C."/>
            <person name="Han C."/>
            <person name="Tapia R."/>
            <person name="Land M."/>
            <person name="Hauser L."/>
            <person name="Kyrpides N."/>
            <person name="Ivanova N."/>
            <person name="Ovchinnikova G."/>
            <person name="Pagani I."/>
            <person name="Rawat S.R."/>
            <person name="Mannisto M."/>
            <person name="Haggblom M.M."/>
            <person name="Woyke T."/>
        </authorList>
    </citation>
    <scope>NUCLEOTIDE SEQUENCE [LARGE SCALE GENOMIC DNA]</scope>
    <source>
        <strain evidence="9">MP5ACTX9</strain>
    </source>
</reference>